<protein>
    <submittedName>
        <fullName evidence="1">Uncharacterized protein</fullName>
    </submittedName>
</protein>
<sequence>MAACITATTTPFPVLDPACEESYGPNLAWNPKKWSQITCNSVDRYYNLETLSNKEGNKSLELRFGHSGELFRGQKSAEIDYNSTIKEEGCVRYESSFRNSLGMRSPFKMKVIII</sequence>
<name>A0A151MPT4_ALLMI</name>
<proteinExistence type="predicted"/>
<accession>A0A151MPT4</accession>
<reference evidence="1 2" key="1">
    <citation type="journal article" date="2012" name="Genome Biol.">
        <title>Sequencing three crocodilian genomes to illuminate the evolution of archosaurs and amniotes.</title>
        <authorList>
            <person name="St John J.A."/>
            <person name="Braun E.L."/>
            <person name="Isberg S.R."/>
            <person name="Miles L.G."/>
            <person name="Chong A.Y."/>
            <person name="Gongora J."/>
            <person name="Dalzell P."/>
            <person name="Moran C."/>
            <person name="Bed'hom B."/>
            <person name="Abzhanov A."/>
            <person name="Burgess S.C."/>
            <person name="Cooksey A.M."/>
            <person name="Castoe T.A."/>
            <person name="Crawford N.G."/>
            <person name="Densmore L.D."/>
            <person name="Drew J.C."/>
            <person name="Edwards S.V."/>
            <person name="Faircloth B.C."/>
            <person name="Fujita M.K."/>
            <person name="Greenwold M.J."/>
            <person name="Hoffmann F.G."/>
            <person name="Howard J.M."/>
            <person name="Iguchi T."/>
            <person name="Janes D.E."/>
            <person name="Khan S.Y."/>
            <person name="Kohno S."/>
            <person name="de Koning A.J."/>
            <person name="Lance S.L."/>
            <person name="McCarthy F.M."/>
            <person name="McCormack J.E."/>
            <person name="Merchant M.E."/>
            <person name="Peterson D.G."/>
            <person name="Pollock D.D."/>
            <person name="Pourmand N."/>
            <person name="Raney B.J."/>
            <person name="Roessler K.A."/>
            <person name="Sanford J.R."/>
            <person name="Sawyer R.H."/>
            <person name="Schmidt C.J."/>
            <person name="Triplett E.W."/>
            <person name="Tuberville T.D."/>
            <person name="Venegas-Anaya M."/>
            <person name="Howard J.T."/>
            <person name="Jarvis E.D."/>
            <person name="Guillette L.J.Jr."/>
            <person name="Glenn T.C."/>
            <person name="Green R.E."/>
            <person name="Ray D.A."/>
        </authorList>
    </citation>
    <scope>NUCLEOTIDE SEQUENCE [LARGE SCALE GENOMIC DNA]</scope>
    <source>
        <strain evidence="1">KSC_2009_1</strain>
    </source>
</reference>
<keyword evidence="2" id="KW-1185">Reference proteome</keyword>
<dbReference type="AlphaFoldDB" id="A0A151MPT4"/>
<organism evidence="1 2">
    <name type="scientific">Alligator mississippiensis</name>
    <name type="common">American alligator</name>
    <dbReference type="NCBI Taxonomy" id="8496"/>
    <lineage>
        <taxon>Eukaryota</taxon>
        <taxon>Metazoa</taxon>
        <taxon>Chordata</taxon>
        <taxon>Craniata</taxon>
        <taxon>Vertebrata</taxon>
        <taxon>Euteleostomi</taxon>
        <taxon>Archelosauria</taxon>
        <taxon>Archosauria</taxon>
        <taxon>Crocodylia</taxon>
        <taxon>Alligatoridae</taxon>
        <taxon>Alligatorinae</taxon>
        <taxon>Alligator</taxon>
    </lineage>
</organism>
<evidence type="ECO:0000313" key="2">
    <source>
        <dbReference type="Proteomes" id="UP000050525"/>
    </source>
</evidence>
<gene>
    <name evidence="1" type="ORF">Y1Q_0002120</name>
</gene>
<dbReference type="Proteomes" id="UP000050525">
    <property type="component" value="Unassembled WGS sequence"/>
</dbReference>
<dbReference type="EMBL" id="AKHW03005470">
    <property type="protein sequence ID" value="KYO26483.1"/>
    <property type="molecule type" value="Genomic_DNA"/>
</dbReference>
<comment type="caution">
    <text evidence="1">The sequence shown here is derived from an EMBL/GenBank/DDBJ whole genome shotgun (WGS) entry which is preliminary data.</text>
</comment>
<evidence type="ECO:0000313" key="1">
    <source>
        <dbReference type="EMBL" id="KYO26483.1"/>
    </source>
</evidence>